<evidence type="ECO:0000256" key="1">
    <source>
        <dbReference type="SAM" id="Phobius"/>
    </source>
</evidence>
<evidence type="ECO:0008006" key="4">
    <source>
        <dbReference type="Google" id="ProtNLM"/>
    </source>
</evidence>
<name>A0A1Y0EPA6_9BURK</name>
<sequence length="260" mass="27794">MAMTYRTVPVRQGLYWLREGAVGFFRRPMALGSLFLLGFMGLMLLAALPLVGLPLSLMLTPCVSFGLLAAVGELRGGRAPSPALLIEGLRGAPVRRRNMLRLGLLYGAIMLTWTVLWLSGLDWNALMSADGTPNVEAIRGNSQLLTAVLMVGVGNVPLLMVFMHAAALVYWNQSPTLQALGTSAMAMVRSLPAYLLWLLCLFMAFSALGSLLQFILVMVGGAGLVVPVTFAIWAAVSCVGLGGMFQAFLDCHPPSTPRPG</sequence>
<dbReference type="KEGG" id="cser:CCO03_13020"/>
<feature type="transmembrane region" description="Helical" evidence="1">
    <location>
        <begin position="34"/>
        <end position="52"/>
    </location>
</feature>
<keyword evidence="1" id="KW-0472">Membrane</keyword>
<feature type="transmembrane region" description="Helical" evidence="1">
    <location>
        <begin position="98"/>
        <end position="118"/>
    </location>
</feature>
<dbReference type="InterPro" id="IPR047798">
    <property type="entry name" value="BPSS1780-like"/>
</dbReference>
<keyword evidence="3" id="KW-1185">Reference proteome</keyword>
<dbReference type="NCBIfam" id="NF041043">
    <property type="entry name" value="BPSS1780_fam"/>
    <property type="match status" value="1"/>
</dbReference>
<evidence type="ECO:0000313" key="2">
    <source>
        <dbReference type="EMBL" id="ARU05484.1"/>
    </source>
</evidence>
<feature type="transmembrane region" description="Helical" evidence="1">
    <location>
        <begin position="191"/>
        <end position="224"/>
    </location>
</feature>
<protein>
    <recommendedName>
        <fullName evidence="4">DUF2189 domain-containing protein</fullName>
    </recommendedName>
</protein>
<keyword evidence="1" id="KW-0812">Transmembrane</keyword>
<feature type="transmembrane region" description="Helical" evidence="1">
    <location>
        <begin position="144"/>
        <end position="171"/>
    </location>
</feature>
<reference evidence="2 3" key="1">
    <citation type="submission" date="2017-05" db="EMBL/GenBank/DDBJ databases">
        <authorList>
            <person name="Song R."/>
            <person name="Chenine A.L."/>
            <person name="Ruprecht R.M."/>
        </authorList>
    </citation>
    <scope>NUCLEOTIDE SEQUENCE [LARGE SCALE GENOMIC DNA]</scope>
    <source>
        <strain evidence="2 3">DSM 26136</strain>
    </source>
</reference>
<dbReference type="EMBL" id="CP021455">
    <property type="protein sequence ID" value="ARU05484.1"/>
    <property type="molecule type" value="Genomic_DNA"/>
</dbReference>
<keyword evidence="1" id="KW-1133">Transmembrane helix</keyword>
<evidence type="ECO:0000313" key="3">
    <source>
        <dbReference type="Proteomes" id="UP000196138"/>
    </source>
</evidence>
<accession>A0A1Y0EPA6</accession>
<organism evidence="2 3">
    <name type="scientific">Comamonas serinivorans</name>
    <dbReference type="NCBI Taxonomy" id="1082851"/>
    <lineage>
        <taxon>Bacteria</taxon>
        <taxon>Pseudomonadati</taxon>
        <taxon>Pseudomonadota</taxon>
        <taxon>Betaproteobacteria</taxon>
        <taxon>Burkholderiales</taxon>
        <taxon>Comamonadaceae</taxon>
        <taxon>Comamonas</taxon>
    </lineage>
</organism>
<gene>
    <name evidence="2" type="ORF">CCO03_13020</name>
</gene>
<dbReference type="Proteomes" id="UP000196138">
    <property type="component" value="Chromosome"/>
</dbReference>
<dbReference type="AlphaFoldDB" id="A0A1Y0EPA6"/>
<proteinExistence type="predicted"/>